<evidence type="ECO:0000313" key="2">
    <source>
        <dbReference type="Proteomes" id="UP000002255"/>
    </source>
</evidence>
<reference evidence="2" key="1">
    <citation type="submission" date="2009-11" db="EMBL/GenBank/DDBJ databases">
        <title>The complete chromosome of Xylanimonas cellulosilytica DSM 15894.</title>
        <authorList>
            <consortium name="US DOE Joint Genome Institute (JGI-PGF)"/>
            <person name="Lucas S."/>
            <person name="Copeland A."/>
            <person name="Lapidus A."/>
            <person name="Glavina del Rio T."/>
            <person name="Dalin E."/>
            <person name="Tice H."/>
            <person name="Bruce D."/>
            <person name="Goodwin L."/>
            <person name="Pitluck S."/>
            <person name="Kyrpides N."/>
            <person name="Mavromatis K."/>
            <person name="Ivanova N."/>
            <person name="Mikhailova N."/>
            <person name="Foster B."/>
            <person name="Clum A."/>
            <person name="Brettin T."/>
            <person name="Detter J.C."/>
            <person name="Han C."/>
            <person name="Larimer F."/>
            <person name="Land M."/>
            <person name="Hauser L."/>
            <person name="Markowitz V."/>
            <person name="Cheng J.F."/>
            <person name="Hugenholtz P."/>
            <person name="Woyke T."/>
            <person name="Wu D."/>
            <person name="Gehrich-Schroeter G."/>
            <person name="Schneider S."/>
            <person name="Pukall S.R."/>
            <person name="Klenk H.P."/>
            <person name="Eisen J.A."/>
        </authorList>
    </citation>
    <scope>NUCLEOTIDE SEQUENCE [LARGE SCALE GENOMIC DNA]</scope>
    <source>
        <strain evidence="2">DSM 15894 / CECT 5975 / LMG 20990 / XIL07</strain>
    </source>
</reference>
<dbReference type="AlphaFoldDB" id="D1BW46"/>
<gene>
    <name evidence="1" type="ordered locus">Xcel_0510</name>
</gene>
<dbReference type="KEGG" id="xce:Xcel_0510"/>
<dbReference type="EMBL" id="CP001821">
    <property type="protein sequence ID" value="ACZ29549.1"/>
    <property type="molecule type" value="Genomic_DNA"/>
</dbReference>
<protein>
    <submittedName>
        <fullName evidence="1">Uncharacterized protein</fullName>
    </submittedName>
</protein>
<keyword evidence="2" id="KW-1185">Reference proteome</keyword>
<dbReference type="OrthoDB" id="4829395at2"/>
<accession>D1BW46</accession>
<proteinExistence type="predicted"/>
<sequence>MPEPETHPFGHLITRQVLTPRLQERLPAPVPTRCTARSYAGRVVAVDGVVTHRAGRWLAFTADYADWGEWAAWVDRDCCEVLEDGDSGDTTR</sequence>
<dbReference type="RefSeq" id="WP_012877293.1">
    <property type="nucleotide sequence ID" value="NC_013530.1"/>
</dbReference>
<evidence type="ECO:0000313" key="1">
    <source>
        <dbReference type="EMBL" id="ACZ29549.1"/>
    </source>
</evidence>
<dbReference type="HOGENOM" id="CLU_2412501_0_0_11"/>
<reference evidence="1 2" key="2">
    <citation type="journal article" date="2010" name="Stand. Genomic Sci.">
        <title>Complete genome sequence of Xylanimonas cellulosilytica type strain (XIL07).</title>
        <authorList>
            <person name="Foster B."/>
            <person name="Pukall R."/>
            <person name="Abt B."/>
            <person name="Nolan M."/>
            <person name="Glavina Del Rio T."/>
            <person name="Chen F."/>
            <person name="Lucas S."/>
            <person name="Tice H."/>
            <person name="Pitluck S."/>
            <person name="Cheng J.-F."/>
            <person name="Chertkov O."/>
            <person name="Brettin T."/>
            <person name="Han C."/>
            <person name="Detter J.C."/>
            <person name="Bruce D."/>
            <person name="Goodwin L."/>
            <person name="Ivanova N."/>
            <person name="Mavromatis K."/>
            <person name="Pati A."/>
            <person name="Mikhailova N."/>
            <person name="Chen A."/>
            <person name="Palaniappan K."/>
            <person name="Land M."/>
            <person name="Hauser L."/>
            <person name="Chang Y.-J."/>
            <person name="Jeffries C.D."/>
            <person name="Chain P."/>
            <person name="Rohde M."/>
            <person name="Goeker M."/>
            <person name="Bristow J."/>
            <person name="Eisen J.A."/>
            <person name="Markowitz V."/>
            <person name="Hugenholtz P."/>
            <person name="Kyrpides N.C."/>
            <person name="Klenk H.-P."/>
            <person name="Lapidus A."/>
        </authorList>
    </citation>
    <scope>NUCLEOTIDE SEQUENCE [LARGE SCALE GENOMIC DNA]</scope>
    <source>
        <strain evidence="2">DSM 15894 / CECT 5975 / LMG 20990 / XIL07</strain>
    </source>
</reference>
<dbReference type="Proteomes" id="UP000002255">
    <property type="component" value="Chromosome"/>
</dbReference>
<name>D1BW46_XYLCX</name>
<organism evidence="1 2">
    <name type="scientific">Xylanimonas cellulosilytica (strain DSM 15894 / JCM 12276 / CECT 5975 / KCTC 9989 / LMG 20990 / NBRC 107835 / XIL07)</name>
    <dbReference type="NCBI Taxonomy" id="446471"/>
    <lineage>
        <taxon>Bacteria</taxon>
        <taxon>Bacillati</taxon>
        <taxon>Actinomycetota</taxon>
        <taxon>Actinomycetes</taxon>
        <taxon>Micrococcales</taxon>
        <taxon>Promicromonosporaceae</taxon>
        <taxon>Xylanimonas</taxon>
    </lineage>
</organism>